<protein>
    <submittedName>
        <fullName evidence="1">Uncharacterized protein</fullName>
    </submittedName>
</protein>
<dbReference type="AlphaFoldDB" id="A0A1Z1MIB7"/>
<keyword evidence="1" id="KW-0150">Chloroplast</keyword>
<dbReference type="GeneID" id="33358340"/>
<keyword evidence="1" id="KW-0934">Plastid</keyword>
<gene>
    <name evidence="1" type="primary">orf33</name>
</gene>
<proteinExistence type="predicted"/>
<accession>A0A1Z1MIB7</accession>
<name>A0A1Z1MIB7_MELHR</name>
<geneLocation type="chloroplast" evidence="1"/>
<sequence length="33" mass="3850">MLLLFSPDKIHILFIIYNFGLKGIITQNCEIIQ</sequence>
<dbReference type="EMBL" id="MF101437">
    <property type="protein sequence ID" value="ARW65484.1"/>
    <property type="molecule type" value="Genomic_DNA"/>
</dbReference>
<evidence type="ECO:0000313" key="1">
    <source>
        <dbReference type="EMBL" id="ARW65484.1"/>
    </source>
</evidence>
<organism evidence="1">
    <name type="scientific">Melanothamnus harveyi</name>
    <name type="common">Filamentous red alga</name>
    <name type="synonym">Neosiphonia harveyi</name>
    <dbReference type="NCBI Taxonomy" id="397005"/>
    <lineage>
        <taxon>Eukaryota</taxon>
        <taxon>Rhodophyta</taxon>
        <taxon>Florideophyceae</taxon>
        <taxon>Rhodymeniophycidae</taxon>
        <taxon>Ceramiales</taxon>
        <taxon>Rhodomelaceae</taxon>
        <taxon>Polysiphonioideae</taxon>
        <taxon>Melanothamnus</taxon>
    </lineage>
</organism>
<dbReference type="RefSeq" id="YP_009396104.1">
    <property type="nucleotide sequence ID" value="NC_035281.1"/>
</dbReference>
<reference evidence="1" key="1">
    <citation type="journal article" date="2017" name="J. Phycol.">
        <title>Analysis of chloroplast genomes and a supermatrix inform reclassification of the Rhodomelaceae (Rhodophyta).</title>
        <authorList>
            <person name="Diaz-Tapia P."/>
            <person name="Maggs C.A."/>
            <person name="West J.A."/>
            <person name="Verbruggen H."/>
        </authorList>
    </citation>
    <scope>NUCLEOTIDE SEQUENCE</scope>
    <source>
        <strain evidence="1">PD890</strain>
    </source>
</reference>